<protein>
    <submittedName>
        <fullName evidence="1">SDR family oxidoreductase</fullName>
    </submittedName>
</protein>
<dbReference type="GO" id="GO:0005737">
    <property type="term" value="C:cytoplasm"/>
    <property type="evidence" value="ECO:0007669"/>
    <property type="project" value="TreeGrafter"/>
</dbReference>
<dbReference type="AlphaFoldDB" id="A0A972FVN6"/>
<dbReference type="InterPro" id="IPR051783">
    <property type="entry name" value="NAD(P)-dependent_oxidoreduct"/>
</dbReference>
<sequence>MKRITIVGCGWFGLPLAKALIAQGYEVSGTKRCAQDLPGLARAGIAAYALDLDAPQVPGNPEPLAGLFDSDFLLINVPPRLKQGHEEYLNRLRRLKALIGDRQYRRLIFISSTGVYPAQAPGVEPRELTEADASAHSPQSETLLAAEALFGAEPNACVLRFAGLVGPKRHPGRFLAGKKDLPGANVAVNLLHLEDGIRAVSLLLQRTQSRGPIAPVYNLCAPGHPLKGEFYRQAALSLELEPPEFNAGSAPDKRIWGNKICAELGFEYLHGDPYAMLDACR</sequence>
<comment type="caution">
    <text evidence="1">The sequence shown here is derived from an EMBL/GenBank/DDBJ whole genome shotgun (WGS) entry which is preliminary data.</text>
</comment>
<gene>
    <name evidence="1" type="ORF">HC757_13235</name>
</gene>
<dbReference type="InterPro" id="IPR036291">
    <property type="entry name" value="NAD(P)-bd_dom_sf"/>
</dbReference>
<dbReference type="GO" id="GO:0004029">
    <property type="term" value="F:aldehyde dehydrogenase (NAD+) activity"/>
    <property type="evidence" value="ECO:0007669"/>
    <property type="project" value="TreeGrafter"/>
</dbReference>
<reference evidence="1" key="1">
    <citation type="submission" date="2020-04" db="EMBL/GenBank/DDBJ databases">
        <title>Description of Shewanella salipaludis sp. nov., isolated from a salt marsh.</title>
        <authorList>
            <person name="Park S."/>
            <person name="Yoon J.-H."/>
        </authorList>
    </citation>
    <scope>NUCLEOTIDE SEQUENCE</scope>
    <source>
        <strain evidence="1">SHSM-M6</strain>
    </source>
</reference>
<dbReference type="PANTHER" id="PTHR48079:SF6">
    <property type="entry name" value="NAD(P)-BINDING DOMAIN-CONTAINING PROTEIN-RELATED"/>
    <property type="match status" value="1"/>
</dbReference>
<evidence type="ECO:0000313" key="1">
    <source>
        <dbReference type="EMBL" id="NMH66124.1"/>
    </source>
</evidence>
<evidence type="ECO:0000313" key="2">
    <source>
        <dbReference type="Proteomes" id="UP000737113"/>
    </source>
</evidence>
<dbReference type="Proteomes" id="UP000737113">
    <property type="component" value="Unassembled WGS sequence"/>
</dbReference>
<organism evidence="1 2">
    <name type="scientific">Shewanella salipaludis</name>
    <dbReference type="NCBI Taxonomy" id="2723052"/>
    <lineage>
        <taxon>Bacteria</taxon>
        <taxon>Pseudomonadati</taxon>
        <taxon>Pseudomonadota</taxon>
        <taxon>Gammaproteobacteria</taxon>
        <taxon>Alteromonadales</taxon>
        <taxon>Shewanellaceae</taxon>
        <taxon>Shewanella</taxon>
    </lineage>
</organism>
<accession>A0A972FVN6</accession>
<keyword evidence="2" id="KW-1185">Reference proteome</keyword>
<dbReference type="RefSeq" id="WP_169564847.1">
    <property type="nucleotide sequence ID" value="NZ_JAAXYH010000009.1"/>
</dbReference>
<name>A0A972FVN6_9GAMM</name>
<dbReference type="Gene3D" id="3.40.50.720">
    <property type="entry name" value="NAD(P)-binding Rossmann-like Domain"/>
    <property type="match status" value="1"/>
</dbReference>
<dbReference type="SUPFAM" id="SSF51735">
    <property type="entry name" value="NAD(P)-binding Rossmann-fold domains"/>
    <property type="match status" value="1"/>
</dbReference>
<dbReference type="EMBL" id="JAAXYH010000009">
    <property type="protein sequence ID" value="NMH66124.1"/>
    <property type="molecule type" value="Genomic_DNA"/>
</dbReference>
<dbReference type="CDD" id="cd05266">
    <property type="entry name" value="SDR_a4"/>
    <property type="match status" value="1"/>
</dbReference>
<dbReference type="PANTHER" id="PTHR48079">
    <property type="entry name" value="PROTEIN YEEZ"/>
    <property type="match status" value="1"/>
</dbReference>
<proteinExistence type="predicted"/>